<reference evidence="3" key="2">
    <citation type="submission" date="2015-01" db="EMBL/GenBank/DDBJ databases">
        <title>Evolutionary Origins and Diversification of the Mycorrhizal Mutualists.</title>
        <authorList>
            <consortium name="DOE Joint Genome Institute"/>
            <consortium name="Mycorrhizal Genomics Consortium"/>
            <person name="Kohler A."/>
            <person name="Kuo A."/>
            <person name="Nagy L.G."/>
            <person name="Floudas D."/>
            <person name="Copeland A."/>
            <person name="Barry K.W."/>
            <person name="Cichocki N."/>
            <person name="Veneault-Fourrey C."/>
            <person name="LaButti K."/>
            <person name="Lindquist E.A."/>
            <person name="Lipzen A."/>
            <person name="Lundell T."/>
            <person name="Morin E."/>
            <person name="Murat C."/>
            <person name="Riley R."/>
            <person name="Ohm R."/>
            <person name="Sun H."/>
            <person name="Tunlid A."/>
            <person name="Henrissat B."/>
            <person name="Grigoriev I.V."/>
            <person name="Hibbett D.S."/>
            <person name="Martin F."/>
        </authorList>
    </citation>
    <scope>NUCLEOTIDE SEQUENCE [LARGE SCALE GENOMIC DNA]</scope>
    <source>
        <strain evidence="3">MUT 4182</strain>
    </source>
</reference>
<evidence type="ECO:0000256" key="1">
    <source>
        <dbReference type="SAM" id="MobiDB-lite"/>
    </source>
</evidence>
<feature type="compositionally biased region" description="Low complexity" evidence="1">
    <location>
        <begin position="113"/>
        <end position="127"/>
    </location>
</feature>
<organism evidence="2 3">
    <name type="scientific">Tulasnella calospora MUT 4182</name>
    <dbReference type="NCBI Taxonomy" id="1051891"/>
    <lineage>
        <taxon>Eukaryota</taxon>
        <taxon>Fungi</taxon>
        <taxon>Dikarya</taxon>
        <taxon>Basidiomycota</taxon>
        <taxon>Agaricomycotina</taxon>
        <taxon>Agaricomycetes</taxon>
        <taxon>Cantharellales</taxon>
        <taxon>Tulasnellaceae</taxon>
        <taxon>Tulasnella</taxon>
    </lineage>
</organism>
<protein>
    <submittedName>
        <fullName evidence="2">Uncharacterized protein</fullName>
    </submittedName>
</protein>
<evidence type="ECO:0000313" key="2">
    <source>
        <dbReference type="EMBL" id="KIO21998.1"/>
    </source>
</evidence>
<evidence type="ECO:0000313" key="3">
    <source>
        <dbReference type="Proteomes" id="UP000054248"/>
    </source>
</evidence>
<dbReference type="AlphaFoldDB" id="A0A0C3KKR2"/>
<sequence>MPSKKFHGAEISSWPIYHIRALLYGRLRTCLSVGPSVSDFCSIDPTICNNRYQITTNTNALSRSRYILYVAWVPLRRPPSPYLPGPFNPHGKKHNQYSSRKCIIPLGQSAYAGGSSSGRRLSSPRPSTAAVEVSSELVPELGGSP</sequence>
<feature type="region of interest" description="Disordered" evidence="1">
    <location>
        <begin position="111"/>
        <end position="145"/>
    </location>
</feature>
<gene>
    <name evidence="2" type="ORF">M407DRAFT_122351</name>
</gene>
<name>A0A0C3KKR2_9AGAM</name>
<keyword evidence="3" id="KW-1185">Reference proteome</keyword>
<accession>A0A0C3KKR2</accession>
<dbReference type="HOGENOM" id="CLU_1788240_0_0_1"/>
<proteinExistence type="predicted"/>
<dbReference type="EMBL" id="KN823121">
    <property type="protein sequence ID" value="KIO21998.1"/>
    <property type="molecule type" value="Genomic_DNA"/>
</dbReference>
<dbReference type="Proteomes" id="UP000054248">
    <property type="component" value="Unassembled WGS sequence"/>
</dbReference>
<reference evidence="2 3" key="1">
    <citation type="submission" date="2014-04" db="EMBL/GenBank/DDBJ databases">
        <authorList>
            <consortium name="DOE Joint Genome Institute"/>
            <person name="Kuo A."/>
            <person name="Girlanda M."/>
            <person name="Perotto S."/>
            <person name="Kohler A."/>
            <person name="Nagy L.G."/>
            <person name="Floudas D."/>
            <person name="Copeland A."/>
            <person name="Barry K.W."/>
            <person name="Cichocki N."/>
            <person name="Veneault-Fourrey C."/>
            <person name="LaButti K."/>
            <person name="Lindquist E.A."/>
            <person name="Lipzen A."/>
            <person name="Lundell T."/>
            <person name="Morin E."/>
            <person name="Murat C."/>
            <person name="Sun H."/>
            <person name="Tunlid A."/>
            <person name="Henrissat B."/>
            <person name="Grigoriev I.V."/>
            <person name="Hibbett D.S."/>
            <person name="Martin F."/>
            <person name="Nordberg H.P."/>
            <person name="Cantor M.N."/>
            <person name="Hua S.X."/>
        </authorList>
    </citation>
    <scope>NUCLEOTIDE SEQUENCE [LARGE SCALE GENOMIC DNA]</scope>
    <source>
        <strain evidence="2 3">MUT 4182</strain>
    </source>
</reference>